<organism evidence="2 3">
    <name type="scientific">Actinocorallia herbida</name>
    <dbReference type="NCBI Taxonomy" id="58109"/>
    <lineage>
        <taxon>Bacteria</taxon>
        <taxon>Bacillati</taxon>
        <taxon>Actinomycetota</taxon>
        <taxon>Actinomycetes</taxon>
        <taxon>Streptosporangiales</taxon>
        <taxon>Thermomonosporaceae</taxon>
        <taxon>Actinocorallia</taxon>
    </lineage>
</organism>
<proteinExistence type="predicted"/>
<dbReference type="RefSeq" id="WP_148086306.1">
    <property type="nucleotide sequence ID" value="NZ_RJKE01000001.1"/>
</dbReference>
<sequence>MLAKLGQVGIAVALVAGGVVAAPGAASAAPKACALGTWTLTKHTFSGTDDGFSLKGSGGKGTKLTVKAGSVKYDFAKSAKVNATGKFDDGEVSIWAQYKKSFTLNGAFKGKKSGTFGYKGSSAKGTATATSGAKGVPGSDTYKLVPAYKKNEAEPIAPLAGKFTCGTKSLHLWFTLKDETGSLKADIWYKR</sequence>
<comment type="caution">
    <text evidence="2">The sequence shown here is derived from an EMBL/GenBank/DDBJ whole genome shotgun (WGS) entry which is preliminary data.</text>
</comment>
<feature type="signal peptide" evidence="1">
    <location>
        <begin position="1"/>
        <end position="21"/>
    </location>
</feature>
<protein>
    <submittedName>
        <fullName evidence="2">Uncharacterized protein</fullName>
    </submittedName>
</protein>
<evidence type="ECO:0000313" key="3">
    <source>
        <dbReference type="Proteomes" id="UP000272400"/>
    </source>
</evidence>
<gene>
    <name evidence="2" type="ORF">EDD29_8987</name>
</gene>
<dbReference type="AlphaFoldDB" id="A0A3N1DCH6"/>
<name>A0A3N1DCH6_9ACTN</name>
<feature type="chain" id="PRO_5039620193" evidence="1">
    <location>
        <begin position="22"/>
        <end position="191"/>
    </location>
</feature>
<keyword evidence="1" id="KW-0732">Signal</keyword>
<accession>A0A3N1DCH6</accession>
<dbReference type="Proteomes" id="UP000272400">
    <property type="component" value="Unassembled WGS sequence"/>
</dbReference>
<evidence type="ECO:0000256" key="1">
    <source>
        <dbReference type="SAM" id="SignalP"/>
    </source>
</evidence>
<evidence type="ECO:0000313" key="2">
    <source>
        <dbReference type="EMBL" id="ROO91235.1"/>
    </source>
</evidence>
<reference evidence="2 3" key="1">
    <citation type="submission" date="2018-11" db="EMBL/GenBank/DDBJ databases">
        <title>Sequencing the genomes of 1000 actinobacteria strains.</title>
        <authorList>
            <person name="Klenk H.-P."/>
        </authorList>
    </citation>
    <scope>NUCLEOTIDE SEQUENCE [LARGE SCALE GENOMIC DNA]</scope>
    <source>
        <strain evidence="2 3">DSM 44254</strain>
    </source>
</reference>
<dbReference type="EMBL" id="RJKE01000001">
    <property type="protein sequence ID" value="ROO91235.1"/>
    <property type="molecule type" value="Genomic_DNA"/>
</dbReference>
<keyword evidence="3" id="KW-1185">Reference proteome</keyword>